<dbReference type="AlphaFoldDB" id="A0A1C3JTU6"/>
<dbReference type="Pfam" id="PF06537">
    <property type="entry name" value="DHOR"/>
    <property type="match status" value="2"/>
</dbReference>
<evidence type="ECO:0000313" key="2">
    <source>
        <dbReference type="EMBL" id="SBT18489.1"/>
    </source>
</evidence>
<dbReference type="EMBL" id="FLRA01000021">
    <property type="protein sequence ID" value="SBT18489.1"/>
    <property type="molecule type" value="Genomic_DNA"/>
</dbReference>
<dbReference type="PANTHER" id="PTHR30600:SF4">
    <property type="entry name" value="CYTOCHROME C DOMAIN-CONTAINING PROTEIN"/>
    <property type="match status" value="1"/>
</dbReference>
<evidence type="ECO:0000313" key="3">
    <source>
        <dbReference type="EMBL" id="SBT22802.1"/>
    </source>
</evidence>
<dbReference type="InterPro" id="IPR051395">
    <property type="entry name" value="Cytochrome_c_Peroxidase/MauG"/>
</dbReference>
<evidence type="ECO:0000313" key="5">
    <source>
        <dbReference type="Proteomes" id="UP000092871"/>
    </source>
</evidence>
<feature type="chain" id="PRO_5008677051" description="Cytochrome c" evidence="1">
    <location>
        <begin position="23"/>
        <end position="448"/>
    </location>
</feature>
<keyword evidence="4" id="KW-1185">Reference proteome</keyword>
<reference evidence="2 5" key="1">
    <citation type="submission" date="2016-06" db="EMBL/GenBank/DDBJ databases">
        <authorList>
            <person name="Kjaerup R.B."/>
            <person name="Dalgaard T.S."/>
            <person name="Juul-Madsen H.R."/>
        </authorList>
    </citation>
    <scope>NUCLEOTIDE SEQUENCE [LARGE SCALE GENOMIC DNA]</scope>
    <source>
        <strain evidence="2 5">CECT 5115</strain>
    </source>
</reference>
<dbReference type="EMBL" id="FLRB01000032">
    <property type="protein sequence ID" value="SBT22802.1"/>
    <property type="molecule type" value="Genomic_DNA"/>
</dbReference>
<sequence length="448" mass="49504">MTRCYSLLIPLFACVYSASALADSKAYQQPFPNLSAADKQAFYLGQSMFERFWVPAPSSTTASDGLGPLFNARSCHSCHVNSGRGHAPTTDQLGSDVPSFFIRLGRSDQAASDRVIGDYMYGRQFHPLSSTNVKTEGDYQIHWQESIETFDDGYQVTLRKPSLEWLSLNYGDFQESTGFSMRVSPPLVGMGLLDLVPDSLILEHADPDDQDQNGISGKPNWIERNGEKLLGRFGHKASVPSLKEQNQSAFNGDLGLSTELFPFPSGDCTVAQTDCMQAPNGNSQHLDDLEVSKEQMAVLDTYVALSMPPAMRNLDQAWFKDAKQIFDQLECGSCHTPKLTTGSSEFTALSHRDFYPFTDMLLHDLGPELANGFPVLNASTQEWRTAPLWGIGLSESVSGRNGFLHDGRARTIEEAILWHGGEAEASKNAYKSLNAKQRALFVRFLESL</sequence>
<organism evidence="2 5">
    <name type="scientific">Marinomonas gallaica</name>
    <dbReference type="NCBI Taxonomy" id="1806667"/>
    <lineage>
        <taxon>Bacteria</taxon>
        <taxon>Pseudomonadati</taxon>
        <taxon>Pseudomonadota</taxon>
        <taxon>Gammaproteobacteria</taxon>
        <taxon>Oceanospirillales</taxon>
        <taxon>Oceanospirillaceae</taxon>
        <taxon>Marinomonas</taxon>
    </lineage>
</organism>
<evidence type="ECO:0008006" key="6">
    <source>
        <dbReference type="Google" id="ProtNLM"/>
    </source>
</evidence>
<dbReference type="Proteomes" id="UP000092871">
    <property type="component" value="Unassembled WGS sequence"/>
</dbReference>
<evidence type="ECO:0000256" key="1">
    <source>
        <dbReference type="SAM" id="SignalP"/>
    </source>
</evidence>
<dbReference type="GO" id="GO:0004130">
    <property type="term" value="F:cytochrome-c peroxidase activity"/>
    <property type="evidence" value="ECO:0007669"/>
    <property type="project" value="TreeGrafter"/>
</dbReference>
<dbReference type="SUPFAM" id="SSF46626">
    <property type="entry name" value="Cytochrome c"/>
    <property type="match status" value="1"/>
</dbReference>
<dbReference type="Gene3D" id="1.10.760.10">
    <property type="entry name" value="Cytochrome c-like domain"/>
    <property type="match status" value="1"/>
</dbReference>
<dbReference type="OrthoDB" id="9805202at2"/>
<accession>A0A1C3JTU6</accession>
<feature type="signal peptide" evidence="1">
    <location>
        <begin position="1"/>
        <end position="22"/>
    </location>
</feature>
<name>A0A1C3JTU6_9GAMM</name>
<dbReference type="GO" id="GO:0009055">
    <property type="term" value="F:electron transfer activity"/>
    <property type="evidence" value="ECO:0007669"/>
    <property type="project" value="InterPro"/>
</dbReference>
<evidence type="ECO:0000313" key="4">
    <source>
        <dbReference type="Proteomes" id="UP000092840"/>
    </source>
</evidence>
<dbReference type="PANTHER" id="PTHR30600">
    <property type="entry name" value="CYTOCHROME C PEROXIDASE-RELATED"/>
    <property type="match status" value="1"/>
</dbReference>
<keyword evidence="1" id="KW-0732">Signal</keyword>
<protein>
    <recommendedName>
        <fullName evidence="6">Cytochrome c</fullName>
    </recommendedName>
</protein>
<dbReference type="PIRSF" id="PIRSF028099">
    <property type="entry name" value="DUF1111"/>
    <property type="match status" value="1"/>
</dbReference>
<reference evidence="3 4" key="2">
    <citation type="submission" date="2016-06" db="EMBL/GenBank/DDBJ databases">
        <authorList>
            <person name="Rodrigo-Torres L."/>
            <person name="Arahal D.R."/>
        </authorList>
    </citation>
    <scope>NUCLEOTIDE SEQUENCE [LARGE SCALE GENOMIC DNA]</scope>
    <source>
        <strain evidence="3 4">CECT 5116</strain>
    </source>
</reference>
<dbReference type="Proteomes" id="UP000092840">
    <property type="component" value="Unassembled WGS sequence"/>
</dbReference>
<dbReference type="GO" id="GO:0020037">
    <property type="term" value="F:heme binding"/>
    <property type="evidence" value="ECO:0007669"/>
    <property type="project" value="InterPro"/>
</dbReference>
<gene>
    <name evidence="2" type="ORF">MGA5115_02620</name>
    <name evidence="3" type="ORF">MGA5116_03432</name>
</gene>
<dbReference type="InterPro" id="IPR010538">
    <property type="entry name" value="DHOR"/>
</dbReference>
<dbReference type="RefSeq" id="WP_067037299.1">
    <property type="nucleotide sequence ID" value="NZ_FLRA01000021.1"/>
</dbReference>
<dbReference type="InterPro" id="IPR036909">
    <property type="entry name" value="Cyt_c-like_dom_sf"/>
</dbReference>
<proteinExistence type="predicted"/>